<protein>
    <submittedName>
        <fullName evidence="6">Peptide ABC transporter substrate-binding protein</fullName>
    </submittedName>
</protein>
<dbReference type="Gene3D" id="3.40.190.10">
    <property type="entry name" value="Periplasmic binding protein-like II"/>
    <property type="match status" value="1"/>
</dbReference>
<dbReference type="Proteomes" id="UP000676169">
    <property type="component" value="Chromosome"/>
</dbReference>
<dbReference type="InterPro" id="IPR039424">
    <property type="entry name" value="SBP_5"/>
</dbReference>
<keyword evidence="7" id="KW-1185">Reference proteome</keyword>
<dbReference type="InterPro" id="IPR030678">
    <property type="entry name" value="Peptide/Ni-bd"/>
</dbReference>
<evidence type="ECO:0000256" key="2">
    <source>
        <dbReference type="ARBA" id="ARBA00005695"/>
    </source>
</evidence>
<sequence length="533" mass="60451">MFRPIAVLALSTLLLASCQRETQVERANREKVLLVGNGDDPKALDPHLVTGVIESNVIRSVLEGLVADDPEKDATYRPGAATSWEHNADYTEWTFHLRPGATWSDGAPLTAHDFEFAYHRNLHPDLAAPYVEMLYFIKNAEAFNKGEIKDFKEVGIAVPDDYTLKVTLREPVPYLPGVTRHYSWFPVPKHVILQYGKMTDRHTKWTEPGNMVSNGPFVLKEWKLNDHLEVTRNPRYWDAATVKLNGIRFIPIENFYSETRAFLSGQLHTGYQVPPDLVDKLKAEYPKELHQEPYVGSAFIRINTTRPGLDNPKVRMALSLALDRKGLCDAVLKGYQPADTLTPQMGDYKPDPVVGSDPEKARKLLAEAGYPEGRGFPRYTLLIRSAGARTSAEALQAMWKQQLGILIDIQAKDFGSYISAQQSMNFDLAIAGWIGDYLDPSTFLLMWTKDNGNNNTGWASTKFESLLNEAAHQADPLQRLDKFRQAEHLLMDEQPIIPYAWQARNYLQRPEMKGWYPLLLDNHPWKAVYLDTP</sequence>
<evidence type="ECO:0000313" key="7">
    <source>
        <dbReference type="Proteomes" id="UP000676169"/>
    </source>
</evidence>
<dbReference type="KEGG" id="lamb:KBB96_12450"/>
<dbReference type="PROSITE" id="PS51257">
    <property type="entry name" value="PROKAR_LIPOPROTEIN"/>
    <property type="match status" value="1"/>
</dbReference>
<evidence type="ECO:0000259" key="5">
    <source>
        <dbReference type="Pfam" id="PF00496"/>
    </source>
</evidence>
<dbReference type="GO" id="GO:1904680">
    <property type="term" value="F:peptide transmembrane transporter activity"/>
    <property type="evidence" value="ECO:0007669"/>
    <property type="project" value="TreeGrafter"/>
</dbReference>
<dbReference type="EMBL" id="CP073100">
    <property type="protein sequence ID" value="QUE49682.1"/>
    <property type="molecule type" value="Genomic_DNA"/>
</dbReference>
<comment type="subcellular location">
    <subcellularLocation>
        <location evidence="1">Cell envelope</location>
    </subcellularLocation>
</comment>
<comment type="similarity">
    <text evidence="2">Belongs to the bacterial solute-binding protein 5 family.</text>
</comment>
<name>A0A975IXY9_9BACT</name>
<dbReference type="SUPFAM" id="SSF53850">
    <property type="entry name" value="Periplasmic binding protein-like II"/>
    <property type="match status" value="1"/>
</dbReference>
<accession>A0A975IXY9</accession>
<dbReference type="InterPro" id="IPR000914">
    <property type="entry name" value="SBP_5_dom"/>
</dbReference>
<dbReference type="AlphaFoldDB" id="A0A975IXY9"/>
<keyword evidence="3" id="KW-0813">Transport</keyword>
<dbReference type="CDD" id="cd08504">
    <property type="entry name" value="PBP2_OppA"/>
    <property type="match status" value="1"/>
</dbReference>
<dbReference type="PIRSF" id="PIRSF002741">
    <property type="entry name" value="MppA"/>
    <property type="match status" value="1"/>
</dbReference>
<dbReference type="PANTHER" id="PTHR30290">
    <property type="entry name" value="PERIPLASMIC BINDING COMPONENT OF ABC TRANSPORTER"/>
    <property type="match status" value="1"/>
</dbReference>
<dbReference type="PANTHER" id="PTHR30290:SF10">
    <property type="entry name" value="PERIPLASMIC OLIGOPEPTIDE-BINDING PROTEIN-RELATED"/>
    <property type="match status" value="1"/>
</dbReference>
<keyword evidence="4" id="KW-0732">Signal</keyword>
<dbReference type="GO" id="GO:0015833">
    <property type="term" value="P:peptide transport"/>
    <property type="evidence" value="ECO:0007669"/>
    <property type="project" value="TreeGrafter"/>
</dbReference>
<dbReference type="Pfam" id="PF00496">
    <property type="entry name" value="SBP_bac_5"/>
    <property type="match status" value="1"/>
</dbReference>
<feature type="domain" description="Solute-binding protein family 5" evidence="5">
    <location>
        <begin position="76"/>
        <end position="454"/>
    </location>
</feature>
<dbReference type="Gene3D" id="3.90.76.10">
    <property type="entry name" value="Dipeptide-binding Protein, Domain 1"/>
    <property type="match status" value="1"/>
</dbReference>
<evidence type="ECO:0000256" key="1">
    <source>
        <dbReference type="ARBA" id="ARBA00004196"/>
    </source>
</evidence>
<reference evidence="6" key="1">
    <citation type="submission" date="2021-04" db="EMBL/GenBank/DDBJ databases">
        <title>Luteolibacter sp. 32A isolated from the skin of an Anderson's salamander (Ambystoma andersonii).</title>
        <authorList>
            <person name="Spergser J."/>
            <person name="Busse H.-J."/>
        </authorList>
    </citation>
    <scope>NUCLEOTIDE SEQUENCE</scope>
    <source>
        <strain evidence="6">32A</strain>
    </source>
</reference>
<proteinExistence type="inferred from homology"/>
<dbReference type="GO" id="GO:0030288">
    <property type="term" value="C:outer membrane-bounded periplasmic space"/>
    <property type="evidence" value="ECO:0007669"/>
    <property type="project" value="UniProtKB-ARBA"/>
</dbReference>
<organism evidence="6 7">
    <name type="scientific">Luteolibacter ambystomatis</name>
    <dbReference type="NCBI Taxonomy" id="2824561"/>
    <lineage>
        <taxon>Bacteria</taxon>
        <taxon>Pseudomonadati</taxon>
        <taxon>Verrucomicrobiota</taxon>
        <taxon>Verrucomicrobiia</taxon>
        <taxon>Verrucomicrobiales</taxon>
        <taxon>Verrucomicrobiaceae</taxon>
        <taxon>Luteolibacter</taxon>
    </lineage>
</organism>
<evidence type="ECO:0000256" key="3">
    <source>
        <dbReference type="ARBA" id="ARBA00022448"/>
    </source>
</evidence>
<dbReference type="Gene3D" id="3.10.105.10">
    <property type="entry name" value="Dipeptide-binding Protein, Domain 3"/>
    <property type="match status" value="1"/>
</dbReference>
<dbReference type="GO" id="GO:0043190">
    <property type="term" value="C:ATP-binding cassette (ABC) transporter complex"/>
    <property type="evidence" value="ECO:0007669"/>
    <property type="project" value="InterPro"/>
</dbReference>
<dbReference type="FunFam" id="3.90.76.10:FF:000001">
    <property type="entry name" value="Oligopeptide ABC transporter substrate-binding protein"/>
    <property type="match status" value="1"/>
</dbReference>
<gene>
    <name evidence="6" type="ORF">KBB96_12450</name>
</gene>
<dbReference type="RefSeq" id="WP_211629771.1">
    <property type="nucleotide sequence ID" value="NZ_CP073100.1"/>
</dbReference>
<evidence type="ECO:0000256" key="4">
    <source>
        <dbReference type="ARBA" id="ARBA00022729"/>
    </source>
</evidence>
<evidence type="ECO:0000313" key="6">
    <source>
        <dbReference type="EMBL" id="QUE49682.1"/>
    </source>
</evidence>